<evidence type="ECO:0000256" key="1">
    <source>
        <dbReference type="SAM" id="MobiDB-lite"/>
    </source>
</evidence>
<dbReference type="AlphaFoldDB" id="A0A1G2DA15"/>
<evidence type="ECO:0000313" key="2">
    <source>
        <dbReference type="EMBL" id="OGZ10469.1"/>
    </source>
</evidence>
<sequence>MKRGVHLASPRLVNHKEILMNSFIRLVAVLLVALLAVAGCAVEGQEKKGNTNPPATPPPVVEPPVSSTGALTFGVTWPDNPARLLTMSPSSRKNSKSRVTEESALWFRTEVAHAWNARHPKRQVSIPDDSLEPLEVDLNTRWFRTQVELTEPMFADLVWPETEAVFGVVPTGPTTVDVTAWDGDETFEPTLLSYGSVGVTVLPCADPCGNPTQVTITLAPSNAVVTSPSGFVYGSGTLQDVSAQISFTNYPAGLRKAAFSVYVTDYPADPFTVFDPLCEGNQILTDTSLRECTGTLASSSALMALASGTVRLFVIIDGIESCRDFEDGNGCTLLPQDAGAGIPFLSLFSEPLSDAP</sequence>
<protein>
    <submittedName>
        <fullName evidence="2">Uncharacterized protein</fullName>
    </submittedName>
</protein>
<accession>A0A1G2DA15</accession>
<organism evidence="2 3">
    <name type="scientific">Candidatus Lloydbacteria bacterium RIFCSPHIGHO2_02_FULL_51_22</name>
    <dbReference type="NCBI Taxonomy" id="1798663"/>
    <lineage>
        <taxon>Bacteria</taxon>
        <taxon>Candidatus Lloydiibacteriota</taxon>
    </lineage>
</organism>
<dbReference type="Proteomes" id="UP000178099">
    <property type="component" value="Unassembled WGS sequence"/>
</dbReference>
<feature type="region of interest" description="Disordered" evidence="1">
    <location>
        <begin position="45"/>
        <end position="65"/>
    </location>
</feature>
<dbReference type="EMBL" id="MHLN01000040">
    <property type="protein sequence ID" value="OGZ10469.1"/>
    <property type="molecule type" value="Genomic_DNA"/>
</dbReference>
<comment type="caution">
    <text evidence="2">The sequence shown here is derived from an EMBL/GenBank/DDBJ whole genome shotgun (WGS) entry which is preliminary data.</text>
</comment>
<evidence type="ECO:0000313" key="3">
    <source>
        <dbReference type="Proteomes" id="UP000178099"/>
    </source>
</evidence>
<proteinExistence type="predicted"/>
<reference evidence="2 3" key="1">
    <citation type="journal article" date="2016" name="Nat. Commun.">
        <title>Thousands of microbial genomes shed light on interconnected biogeochemical processes in an aquifer system.</title>
        <authorList>
            <person name="Anantharaman K."/>
            <person name="Brown C.T."/>
            <person name="Hug L.A."/>
            <person name="Sharon I."/>
            <person name="Castelle C.J."/>
            <person name="Probst A.J."/>
            <person name="Thomas B.C."/>
            <person name="Singh A."/>
            <person name="Wilkins M.J."/>
            <person name="Karaoz U."/>
            <person name="Brodie E.L."/>
            <person name="Williams K.H."/>
            <person name="Hubbard S.S."/>
            <person name="Banfield J.F."/>
        </authorList>
    </citation>
    <scope>NUCLEOTIDE SEQUENCE [LARGE SCALE GENOMIC DNA]</scope>
</reference>
<name>A0A1G2DA15_9BACT</name>
<gene>
    <name evidence="2" type="ORF">A3D67_03685</name>
</gene>